<keyword evidence="3 7" id="KW-0694">RNA-binding</keyword>
<feature type="region of interest" description="Disordered" evidence="11">
    <location>
        <begin position="118"/>
        <end position="154"/>
    </location>
</feature>
<evidence type="ECO:0000256" key="11">
    <source>
        <dbReference type="SAM" id="MobiDB-lite"/>
    </source>
</evidence>
<dbReference type="Gene3D" id="3.90.470.10">
    <property type="entry name" value="Ribosomal protein L22/L17"/>
    <property type="match status" value="1"/>
</dbReference>
<dbReference type="PANTHER" id="PTHR13501">
    <property type="entry name" value="CHLOROPLAST 50S RIBOSOMAL PROTEIN L22-RELATED"/>
    <property type="match status" value="1"/>
</dbReference>
<comment type="subunit">
    <text evidence="7 9">Part of the 50S ribosomal subunit.</text>
</comment>
<accession>A0A1F8H9L7</accession>
<dbReference type="GO" id="GO:0022625">
    <property type="term" value="C:cytosolic large ribosomal subunit"/>
    <property type="evidence" value="ECO:0007669"/>
    <property type="project" value="TreeGrafter"/>
</dbReference>
<comment type="caution">
    <text evidence="12">The sequence shown here is derived from an EMBL/GenBank/DDBJ whole genome shotgun (WGS) entry which is preliminary data.</text>
</comment>
<evidence type="ECO:0000256" key="2">
    <source>
        <dbReference type="ARBA" id="ARBA00022730"/>
    </source>
</evidence>
<comment type="function">
    <text evidence="7">The globular domain of the protein is located near the polypeptide exit tunnel on the outside of the subunit, while an extended beta-hairpin is found that lines the wall of the exit tunnel in the center of the 70S ribosome.</text>
</comment>
<dbReference type="GO" id="GO:0003735">
    <property type="term" value="F:structural constituent of ribosome"/>
    <property type="evidence" value="ECO:0007669"/>
    <property type="project" value="InterPro"/>
</dbReference>
<organism evidence="12 13">
    <name type="scientific">Candidatus Yanofskybacteria bacterium RIFCSPLOWO2_12_FULL_43_11b</name>
    <dbReference type="NCBI Taxonomy" id="1802710"/>
    <lineage>
        <taxon>Bacteria</taxon>
        <taxon>Candidatus Yanofskyibacteriota</taxon>
    </lineage>
</organism>
<evidence type="ECO:0000313" key="12">
    <source>
        <dbReference type="EMBL" id="OGN33728.1"/>
    </source>
</evidence>
<protein>
    <recommendedName>
        <fullName evidence="6 7">Large ribosomal subunit protein uL22</fullName>
    </recommendedName>
</protein>
<dbReference type="PANTHER" id="PTHR13501:SF8">
    <property type="entry name" value="LARGE RIBOSOMAL SUBUNIT PROTEIN UL22M"/>
    <property type="match status" value="1"/>
</dbReference>
<dbReference type="AlphaFoldDB" id="A0A1F8H9L7"/>
<dbReference type="Pfam" id="PF00237">
    <property type="entry name" value="Ribosomal_L22"/>
    <property type="match status" value="1"/>
</dbReference>
<evidence type="ECO:0000256" key="3">
    <source>
        <dbReference type="ARBA" id="ARBA00022884"/>
    </source>
</evidence>
<dbReference type="EMBL" id="MGKY01000012">
    <property type="protein sequence ID" value="OGN33728.1"/>
    <property type="molecule type" value="Genomic_DNA"/>
</dbReference>
<dbReference type="SUPFAM" id="SSF54843">
    <property type="entry name" value="Ribosomal protein L22"/>
    <property type="match status" value="1"/>
</dbReference>
<name>A0A1F8H9L7_9BACT</name>
<proteinExistence type="inferred from homology"/>
<dbReference type="Proteomes" id="UP000177745">
    <property type="component" value="Unassembled WGS sequence"/>
</dbReference>
<sequence>MTQVKAQLNGLRIAPRKVRAVTNLLKGKDVVYALNQMEFFMKRSVLPLIKLLNSAIANAENNFSMVKNNLYIKEFLVDEGIKLKRFRPKAQGRAGEIQKKTSRVRLVLDERVAGLKRQATEKKAKEKTGPIAEESTKTEIKRHEHEVKTEIGKKSEGSIARRLFRRKQV</sequence>
<gene>
    <name evidence="7" type="primary">rplV</name>
    <name evidence="12" type="ORF">A3G51_03705</name>
</gene>
<dbReference type="GO" id="GO:0006412">
    <property type="term" value="P:translation"/>
    <property type="evidence" value="ECO:0007669"/>
    <property type="project" value="UniProtKB-UniRule"/>
</dbReference>
<evidence type="ECO:0000256" key="6">
    <source>
        <dbReference type="ARBA" id="ARBA00035207"/>
    </source>
</evidence>
<comment type="similarity">
    <text evidence="1 7 8">Belongs to the universal ribosomal protein uL22 family.</text>
</comment>
<dbReference type="InterPro" id="IPR036394">
    <property type="entry name" value="Ribosomal_uL22_sf"/>
</dbReference>
<dbReference type="InterPro" id="IPR005727">
    <property type="entry name" value="Ribosomal_uL22_bac/chlpt-type"/>
</dbReference>
<evidence type="ECO:0000256" key="4">
    <source>
        <dbReference type="ARBA" id="ARBA00022980"/>
    </source>
</evidence>
<dbReference type="GO" id="GO:0019843">
    <property type="term" value="F:rRNA binding"/>
    <property type="evidence" value="ECO:0007669"/>
    <property type="project" value="UniProtKB-UniRule"/>
</dbReference>
<comment type="function">
    <text evidence="7 10">This protein binds specifically to 23S rRNA; its binding is stimulated by other ribosomal proteins, e.g., L4, L17, and L20. It is important during the early stages of 50S assembly. It makes multiple contacts with different domains of the 23S rRNA in the assembled 50S subunit and ribosome.</text>
</comment>
<evidence type="ECO:0000313" key="13">
    <source>
        <dbReference type="Proteomes" id="UP000177745"/>
    </source>
</evidence>
<dbReference type="CDD" id="cd00336">
    <property type="entry name" value="Ribosomal_L22"/>
    <property type="match status" value="1"/>
</dbReference>
<evidence type="ECO:0000256" key="7">
    <source>
        <dbReference type="HAMAP-Rule" id="MF_01331"/>
    </source>
</evidence>
<evidence type="ECO:0000256" key="8">
    <source>
        <dbReference type="RuleBase" id="RU004005"/>
    </source>
</evidence>
<evidence type="ECO:0000256" key="9">
    <source>
        <dbReference type="RuleBase" id="RU004006"/>
    </source>
</evidence>
<keyword evidence="5 7" id="KW-0687">Ribonucleoprotein</keyword>
<dbReference type="NCBIfam" id="TIGR01044">
    <property type="entry name" value="rplV_bact"/>
    <property type="match status" value="1"/>
</dbReference>
<dbReference type="InterPro" id="IPR001063">
    <property type="entry name" value="Ribosomal_uL22"/>
</dbReference>
<evidence type="ECO:0000256" key="1">
    <source>
        <dbReference type="ARBA" id="ARBA00009451"/>
    </source>
</evidence>
<keyword evidence="4 7" id="KW-0689">Ribosomal protein</keyword>
<evidence type="ECO:0000256" key="5">
    <source>
        <dbReference type="ARBA" id="ARBA00023274"/>
    </source>
</evidence>
<reference evidence="12 13" key="1">
    <citation type="journal article" date="2016" name="Nat. Commun.">
        <title>Thousands of microbial genomes shed light on interconnected biogeochemical processes in an aquifer system.</title>
        <authorList>
            <person name="Anantharaman K."/>
            <person name="Brown C.T."/>
            <person name="Hug L.A."/>
            <person name="Sharon I."/>
            <person name="Castelle C.J."/>
            <person name="Probst A.J."/>
            <person name="Thomas B.C."/>
            <person name="Singh A."/>
            <person name="Wilkins M.J."/>
            <person name="Karaoz U."/>
            <person name="Brodie E.L."/>
            <person name="Williams K.H."/>
            <person name="Hubbard S.S."/>
            <person name="Banfield J.F."/>
        </authorList>
    </citation>
    <scope>NUCLEOTIDE SEQUENCE [LARGE SCALE GENOMIC DNA]</scope>
</reference>
<dbReference type="HAMAP" id="MF_01331_B">
    <property type="entry name" value="Ribosomal_uL22_B"/>
    <property type="match status" value="1"/>
</dbReference>
<keyword evidence="2 7" id="KW-0699">rRNA-binding</keyword>
<evidence type="ECO:0000256" key="10">
    <source>
        <dbReference type="RuleBase" id="RU004008"/>
    </source>
</evidence>
<dbReference type="InterPro" id="IPR047867">
    <property type="entry name" value="Ribosomal_uL22_bac/org-type"/>
</dbReference>